<evidence type="ECO:0000313" key="2">
    <source>
        <dbReference type="Proteomes" id="UP000051906"/>
    </source>
</evidence>
<organism evidence="1 2">
    <name type="scientific">Levilactobacillus paucivorans</name>
    <dbReference type="NCBI Taxonomy" id="616990"/>
    <lineage>
        <taxon>Bacteria</taxon>
        <taxon>Bacillati</taxon>
        <taxon>Bacillota</taxon>
        <taxon>Bacilli</taxon>
        <taxon>Lactobacillales</taxon>
        <taxon>Lactobacillaceae</taxon>
        <taxon>Levilactobacillus</taxon>
    </lineage>
</organism>
<dbReference type="PATRIC" id="fig|616990.3.peg.2286"/>
<gene>
    <name evidence="1" type="ORF">IV54_GL002154</name>
</gene>
<reference evidence="1 2" key="1">
    <citation type="journal article" date="2015" name="Genome Announc.">
        <title>Expanding the biotechnology potential of lactobacilli through comparative genomics of 213 strains and associated genera.</title>
        <authorList>
            <person name="Sun Z."/>
            <person name="Harris H.M."/>
            <person name="McCann A."/>
            <person name="Guo C."/>
            <person name="Argimon S."/>
            <person name="Zhang W."/>
            <person name="Yang X."/>
            <person name="Jeffery I.B."/>
            <person name="Cooney J.C."/>
            <person name="Kagawa T.F."/>
            <person name="Liu W."/>
            <person name="Song Y."/>
            <person name="Salvetti E."/>
            <person name="Wrobel A."/>
            <person name="Rasinkangas P."/>
            <person name="Parkhill J."/>
            <person name="Rea M.C."/>
            <person name="O'Sullivan O."/>
            <person name="Ritari J."/>
            <person name="Douillard F.P."/>
            <person name="Paul Ross R."/>
            <person name="Yang R."/>
            <person name="Briner A.E."/>
            <person name="Felis G.E."/>
            <person name="de Vos W.M."/>
            <person name="Barrangou R."/>
            <person name="Klaenhammer T.R."/>
            <person name="Caufield P.W."/>
            <person name="Cui Y."/>
            <person name="Zhang H."/>
            <person name="O'Toole P.W."/>
        </authorList>
    </citation>
    <scope>NUCLEOTIDE SEQUENCE [LARGE SCALE GENOMIC DNA]</scope>
    <source>
        <strain evidence="1 2">DSM 22467</strain>
    </source>
</reference>
<dbReference type="EMBL" id="JQCA01000069">
    <property type="protein sequence ID" value="KRO03692.1"/>
    <property type="molecule type" value="Genomic_DNA"/>
</dbReference>
<dbReference type="RefSeq" id="WP_057878582.1">
    <property type="nucleotide sequence ID" value="NZ_JQCA01000069.1"/>
</dbReference>
<evidence type="ECO:0000313" key="1">
    <source>
        <dbReference type="EMBL" id="KRO03692.1"/>
    </source>
</evidence>
<dbReference type="AlphaFoldDB" id="A0A0R2LTY3"/>
<dbReference type="STRING" id="616990.IV54_GL002154"/>
<proteinExistence type="predicted"/>
<dbReference type="Proteomes" id="UP000051906">
    <property type="component" value="Unassembled WGS sequence"/>
</dbReference>
<comment type="caution">
    <text evidence="1">The sequence shown here is derived from an EMBL/GenBank/DDBJ whole genome shotgun (WGS) entry which is preliminary data.</text>
</comment>
<sequence>MAKKSEKQARQAIIIDMNDFLMDYAAIKLGKQHDLAQRVSAAAKDDLTKLDDLFKDNGIGRRTKYLDLAAGFLRDEADAEGDADSQNFDQESQQLGQEAMAYLASHAQDFDRWEEE</sequence>
<accession>A0A0R2LTY3</accession>
<protein>
    <submittedName>
        <fullName evidence="1">Uncharacterized protein</fullName>
    </submittedName>
</protein>
<keyword evidence="2" id="KW-1185">Reference proteome</keyword>
<name>A0A0R2LTY3_9LACO</name>
<dbReference type="OrthoDB" id="2324726at2"/>